<gene>
    <name evidence="2" type="ORF">BJY28_000631</name>
</gene>
<evidence type="ECO:0000313" key="2">
    <source>
        <dbReference type="EMBL" id="NYG36162.1"/>
    </source>
</evidence>
<dbReference type="AlphaFoldDB" id="A0A852WYR7"/>
<evidence type="ECO:0000256" key="1">
    <source>
        <dbReference type="SAM" id="MobiDB-lite"/>
    </source>
</evidence>
<name>A0A852WYR7_9MICO</name>
<comment type="caution">
    <text evidence="2">The sequence shown here is derived from an EMBL/GenBank/DDBJ whole genome shotgun (WGS) entry which is preliminary data.</text>
</comment>
<dbReference type="Proteomes" id="UP000592181">
    <property type="component" value="Unassembled WGS sequence"/>
</dbReference>
<dbReference type="EMBL" id="JACBZX010000001">
    <property type="protein sequence ID" value="NYG36162.1"/>
    <property type="molecule type" value="Genomic_DNA"/>
</dbReference>
<feature type="compositionally biased region" description="Pro residues" evidence="1">
    <location>
        <begin position="125"/>
        <end position="134"/>
    </location>
</feature>
<protein>
    <submittedName>
        <fullName evidence="2">Uncharacterized protein</fullName>
    </submittedName>
</protein>
<feature type="region of interest" description="Disordered" evidence="1">
    <location>
        <begin position="76"/>
        <end position="152"/>
    </location>
</feature>
<reference evidence="2 3" key="1">
    <citation type="submission" date="2020-07" db="EMBL/GenBank/DDBJ databases">
        <title>Sequencing the genomes of 1000 actinobacteria strains.</title>
        <authorList>
            <person name="Klenk H.-P."/>
        </authorList>
    </citation>
    <scope>NUCLEOTIDE SEQUENCE [LARGE SCALE GENOMIC DNA]</scope>
    <source>
        <strain evidence="2 3">DSM 24723</strain>
    </source>
</reference>
<keyword evidence="3" id="KW-1185">Reference proteome</keyword>
<proteinExistence type="predicted"/>
<accession>A0A852WYR7</accession>
<dbReference type="RefSeq" id="WP_179461716.1">
    <property type="nucleotide sequence ID" value="NZ_JACBZX010000001.1"/>
</dbReference>
<sequence>MSFVERARAGYEQLAGKADQVWDRSGSQEPGDIDRHLRDLGLLAYLAETGRSHDESARQQLLAALTAMEERGAIREMVLHTDGRPAGGPGRPVQPEKPGGSDGIPTPPPERAGRHGDFLTQSRPGSPPPPPPTPRRQQGPDEDTSPPSTWGV</sequence>
<evidence type="ECO:0000313" key="3">
    <source>
        <dbReference type="Proteomes" id="UP000592181"/>
    </source>
</evidence>
<organism evidence="2 3">
    <name type="scientific">Janibacter alkaliphilus</name>
    <dbReference type="NCBI Taxonomy" id="1069963"/>
    <lineage>
        <taxon>Bacteria</taxon>
        <taxon>Bacillati</taxon>
        <taxon>Actinomycetota</taxon>
        <taxon>Actinomycetes</taxon>
        <taxon>Micrococcales</taxon>
        <taxon>Intrasporangiaceae</taxon>
        <taxon>Janibacter</taxon>
    </lineage>
</organism>